<evidence type="ECO:0000313" key="7">
    <source>
        <dbReference type="EMBL" id="KKL85706.1"/>
    </source>
</evidence>
<dbReference type="AlphaFoldDB" id="A0A0F9G5H6"/>
<dbReference type="FunFam" id="3.40.1780.10:FF:000001">
    <property type="entry name" value="S-adenosylmethionine:tRNA ribosyltransferase-isomerase"/>
    <property type="match status" value="1"/>
</dbReference>
<evidence type="ECO:0000256" key="2">
    <source>
        <dbReference type="ARBA" id="ARBA00011245"/>
    </source>
</evidence>
<dbReference type="GO" id="GO:0008616">
    <property type="term" value="P:tRNA queuosine(34) biosynthetic process"/>
    <property type="evidence" value="ECO:0007669"/>
    <property type="project" value="UniProtKB-KW"/>
</dbReference>
<comment type="subcellular location">
    <subcellularLocation>
        <location evidence="1">Cytoplasm</location>
    </subcellularLocation>
</comment>
<keyword evidence="6" id="KW-0671">Queuosine biosynthesis</keyword>
<protein>
    <recommendedName>
        <fullName evidence="8">S-adenosylmethionine:tRNA ribosyltransferase-isomerase</fullName>
    </recommendedName>
</protein>
<accession>A0A0F9G5H6</accession>
<dbReference type="InterPro" id="IPR042118">
    <property type="entry name" value="QueA_dom1"/>
</dbReference>
<dbReference type="FunFam" id="2.40.10.240:FF:000002">
    <property type="entry name" value="S-adenosylmethionine:tRNA ribosyltransferase-isomerase"/>
    <property type="match status" value="1"/>
</dbReference>
<dbReference type="NCBIfam" id="NF001140">
    <property type="entry name" value="PRK00147.1"/>
    <property type="match status" value="1"/>
</dbReference>
<dbReference type="PANTHER" id="PTHR30307:SF0">
    <property type="entry name" value="S-ADENOSYLMETHIONINE:TRNA RIBOSYLTRANSFERASE-ISOMERASE"/>
    <property type="match status" value="1"/>
</dbReference>
<proteinExistence type="inferred from homology"/>
<organism evidence="7">
    <name type="scientific">marine sediment metagenome</name>
    <dbReference type="NCBI Taxonomy" id="412755"/>
    <lineage>
        <taxon>unclassified sequences</taxon>
        <taxon>metagenomes</taxon>
        <taxon>ecological metagenomes</taxon>
    </lineage>
</organism>
<comment type="caution">
    <text evidence="7">The sequence shown here is derived from an EMBL/GenBank/DDBJ whole genome shotgun (WGS) entry which is preliminary data.</text>
</comment>
<dbReference type="Gene3D" id="2.40.10.240">
    <property type="entry name" value="QueA-like"/>
    <property type="match status" value="1"/>
</dbReference>
<sequence length="348" mass="39874">MNFSIKDFQINIPEKLIAQYPPPERGQSRLLSFDLSKDTLTDDCFGNITSYINPNDCIIFNDAKVINARLYGTKRKTGARIEILLIKPSGDLEWRCLLRPARRIRPGTLIEVNRYLSLEVTGDLGEGMYKIRFSKPVGYEELENIGEIPLPKYIKRKPVREIDNVMYQTIFADKYGAVASPTAGLHFNEETVEKIKKKGAVLVPVTLYVDWGTFKPVREDDYREHRIHREVYEISEESAIEINRCVNEGRRILCVGTTSVRTVEAASDRNRKIKSGKGETDLYIYPGYTFKMVDGMITNFHMPDSTLILLVAAFCGKEKIERVYSHAVSRKYRFFSYGDAMFIFKSSG</sequence>
<dbReference type="EMBL" id="LAZR01021332">
    <property type="protein sequence ID" value="KKL85706.1"/>
    <property type="molecule type" value="Genomic_DNA"/>
</dbReference>
<dbReference type="InterPro" id="IPR042119">
    <property type="entry name" value="QueA_dom2"/>
</dbReference>
<dbReference type="Gene3D" id="3.40.1780.10">
    <property type="entry name" value="QueA-like"/>
    <property type="match status" value="1"/>
</dbReference>
<comment type="subunit">
    <text evidence="2">Monomer.</text>
</comment>
<dbReference type="PANTHER" id="PTHR30307">
    <property type="entry name" value="S-ADENOSYLMETHIONINE:TRNA RIBOSYLTRANSFERASE-ISOMERASE"/>
    <property type="match status" value="1"/>
</dbReference>
<dbReference type="GO" id="GO:0005737">
    <property type="term" value="C:cytoplasm"/>
    <property type="evidence" value="ECO:0007669"/>
    <property type="project" value="UniProtKB-SubCell"/>
</dbReference>
<dbReference type="InterPro" id="IPR036100">
    <property type="entry name" value="QueA_sf"/>
</dbReference>
<evidence type="ECO:0000256" key="3">
    <source>
        <dbReference type="ARBA" id="ARBA00022490"/>
    </source>
</evidence>
<dbReference type="HAMAP" id="MF_00113">
    <property type="entry name" value="QueA"/>
    <property type="match status" value="1"/>
</dbReference>
<keyword evidence="3" id="KW-0963">Cytoplasm</keyword>
<evidence type="ECO:0000256" key="1">
    <source>
        <dbReference type="ARBA" id="ARBA00004496"/>
    </source>
</evidence>
<evidence type="ECO:0008006" key="8">
    <source>
        <dbReference type="Google" id="ProtNLM"/>
    </source>
</evidence>
<keyword evidence="4" id="KW-0808">Transferase</keyword>
<dbReference type="Pfam" id="PF02547">
    <property type="entry name" value="Queuosine_synth"/>
    <property type="match status" value="1"/>
</dbReference>
<reference evidence="7" key="1">
    <citation type="journal article" date="2015" name="Nature">
        <title>Complex archaea that bridge the gap between prokaryotes and eukaryotes.</title>
        <authorList>
            <person name="Spang A."/>
            <person name="Saw J.H."/>
            <person name="Jorgensen S.L."/>
            <person name="Zaremba-Niedzwiedzka K."/>
            <person name="Martijn J."/>
            <person name="Lind A.E."/>
            <person name="van Eijk R."/>
            <person name="Schleper C."/>
            <person name="Guy L."/>
            <person name="Ettema T.J."/>
        </authorList>
    </citation>
    <scope>NUCLEOTIDE SEQUENCE</scope>
</reference>
<dbReference type="GO" id="GO:0051075">
    <property type="term" value="F:S-adenosylmethionine:tRNA ribosyltransferase-isomerase activity"/>
    <property type="evidence" value="ECO:0007669"/>
    <property type="project" value="TreeGrafter"/>
</dbReference>
<evidence type="ECO:0000256" key="5">
    <source>
        <dbReference type="ARBA" id="ARBA00022691"/>
    </source>
</evidence>
<dbReference type="SUPFAM" id="SSF111337">
    <property type="entry name" value="QueA-like"/>
    <property type="match status" value="1"/>
</dbReference>
<keyword evidence="5" id="KW-0949">S-adenosyl-L-methionine</keyword>
<dbReference type="NCBIfam" id="TIGR00113">
    <property type="entry name" value="queA"/>
    <property type="match status" value="1"/>
</dbReference>
<evidence type="ECO:0000256" key="6">
    <source>
        <dbReference type="ARBA" id="ARBA00022785"/>
    </source>
</evidence>
<gene>
    <name evidence="7" type="ORF">LCGC14_1952050</name>
</gene>
<name>A0A0F9G5H6_9ZZZZ</name>
<evidence type="ECO:0000256" key="4">
    <source>
        <dbReference type="ARBA" id="ARBA00022679"/>
    </source>
</evidence>
<dbReference type="InterPro" id="IPR003699">
    <property type="entry name" value="QueA"/>
</dbReference>